<accession>A0A0D5C0A1</accession>
<sequence length="119" mass="12970">MYNQKQNEGKVSRRVLLSALIAGLAVVVIFTVTPWNYIPTEITEDVTVIATTEYGCVGESQFGLNVVVPDCSAQVGDTVSATFNVPSGLLNGYWEELEKRQNPMVDEWDKDVSGTGLSP</sequence>
<keyword evidence="1" id="KW-0472">Membrane</keyword>
<keyword evidence="1" id="KW-0812">Transmembrane</keyword>
<protein>
    <submittedName>
        <fullName evidence="2">Uncharacterized protein</fullName>
    </submittedName>
</protein>
<dbReference type="OrthoDB" id="2735at2157"/>
<feature type="transmembrane region" description="Helical" evidence="1">
    <location>
        <begin position="15"/>
        <end position="37"/>
    </location>
</feature>
<name>A0A0D5C0A1_9ARCH</name>
<evidence type="ECO:0000313" key="3">
    <source>
        <dbReference type="Proteomes" id="UP000032408"/>
    </source>
</evidence>
<keyword evidence="1" id="KW-1133">Transmembrane helix</keyword>
<keyword evidence="3" id="KW-1185">Reference proteome</keyword>
<organism evidence="2 3">
    <name type="scientific">Nitrosopumilus adriaticus</name>
    <dbReference type="NCBI Taxonomy" id="1580092"/>
    <lineage>
        <taxon>Archaea</taxon>
        <taxon>Nitrososphaerota</taxon>
        <taxon>Nitrososphaeria</taxon>
        <taxon>Nitrosopumilales</taxon>
        <taxon>Nitrosopumilaceae</taxon>
        <taxon>Nitrosopumilus</taxon>
    </lineage>
</organism>
<evidence type="ECO:0000256" key="1">
    <source>
        <dbReference type="SAM" id="Phobius"/>
    </source>
</evidence>
<dbReference type="Proteomes" id="UP000032408">
    <property type="component" value="Chromosome"/>
</dbReference>
<dbReference type="STRING" id="1580092.NADRNF5_0538"/>
<proteinExistence type="predicted"/>
<gene>
    <name evidence="2" type="ORF">NADRNF5_0538</name>
</gene>
<dbReference type="KEGG" id="nin:NADRNF5_0538"/>
<dbReference type="RefSeq" id="WP_048115438.1">
    <property type="nucleotide sequence ID" value="NZ_CP011070.1"/>
</dbReference>
<reference evidence="3" key="1">
    <citation type="submission" date="2015-03" db="EMBL/GenBank/DDBJ databases">
        <title>Characterization of two novel Thaumarchaeota isolated from the Northern Adriatic Sea.</title>
        <authorList>
            <person name="Bayer B."/>
            <person name="Vojvoda J."/>
            <person name="Offre P."/>
            <person name="Srivastava A."/>
            <person name="Elisabeth N."/>
            <person name="Garcia J.A.L."/>
            <person name="Schleper C."/>
            <person name="Herndl G.J."/>
        </authorList>
    </citation>
    <scope>NUCLEOTIDE SEQUENCE [LARGE SCALE GENOMIC DNA]</scope>
    <source>
        <strain evidence="3">NF5</strain>
    </source>
</reference>
<dbReference type="EMBL" id="CP011070">
    <property type="protein sequence ID" value="AJW70234.1"/>
    <property type="molecule type" value="Genomic_DNA"/>
</dbReference>
<dbReference type="GeneID" id="24819781"/>
<evidence type="ECO:0000313" key="2">
    <source>
        <dbReference type="EMBL" id="AJW70234.1"/>
    </source>
</evidence>
<dbReference type="AlphaFoldDB" id="A0A0D5C0A1"/>
<reference evidence="2 3" key="2">
    <citation type="journal article" date="2016" name="ISME J.">
        <title>Physiological and genomic characterization of two novel marine thaumarchaeal strains indicates niche differentiation.</title>
        <authorList>
            <person name="Bayer B."/>
            <person name="Vojvoda J."/>
            <person name="Offre P."/>
            <person name="Alves R.J."/>
            <person name="Elisabeth N.H."/>
            <person name="Garcia J.A."/>
            <person name="Volland J.M."/>
            <person name="Srivastava A."/>
            <person name="Schleper C."/>
            <person name="Herndl G.J."/>
        </authorList>
    </citation>
    <scope>NUCLEOTIDE SEQUENCE [LARGE SCALE GENOMIC DNA]</scope>
    <source>
        <strain evidence="2 3">NF5</strain>
    </source>
</reference>
<dbReference type="HOGENOM" id="CLU_2230253_0_0_2"/>